<dbReference type="Proteomes" id="UP001500604">
    <property type="component" value="Unassembled WGS sequence"/>
</dbReference>
<proteinExistence type="predicted"/>
<comment type="caution">
    <text evidence="1">The sequence shown here is derived from an EMBL/GenBank/DDBJ whole genome shotgun (WGS) entry which is preliminary data.</text>
</comment>
<keyword evidence="2" id="KW-1185">Reference proteome</keyword>
<sequence length="201" mass="22639">MIKNPVVRDLLDRAVKPEPGQPVPDGGVVIVLGGASAHGDFSNYRVMDGTGELVKSGEFCPDPEDRQEVIAKSFTPDEYDQYTASLKLEPVTFEELLAMADEKGKQMATMHRQEILNLLNLDCSQIDGIDLFEEHIKQIIDIEIPHWQNDGTNFTSLLLTLIQKADPANLYKIQLGFPAEVEAFKRWEAKRWESVEEDQPV</sequence>
<reference evidence="2" key="1">
    <citation type="journal article" date="2019" name="Int. J. Syst. Evol. Microbiol.">
        <title>The Global Catalogue of Microorganisms (GCM) 10K type strain sequencing project: providing services to taxonomists for standard genome sequencing and annotation.</title>
        <authorList>
            <consortium name="The Broad Institute Genomics Platform"/>
            <consortium name="The Broad Institute Genome Sequencing Center for Infectious Disease"/>
            <person name="Wu L."/>
            <person name="Ma J."/>
        </authorList>
    </citation>
    <scope>NUCLEOTIDE SEQUENCE [LARGE SCALE GENOMIC DNA]</scope>
    <source>
        <strain evidence="2">JCM 17805</strain>
    </source>
</reference>
<accession>A0ABP8V0G2</accession>
<evidence type="ECO:0000313" key="2">
    <source>
        <dbReference type="Proteomes" id="UP001500604"/>
    </source>
</evidence>
<dbReference type="RefSeq" id="WP_345195639.1">
    <property type="nucleotide sequence ID" value="NZ_BAABFL010000255.1"/>
</dbReference>
<name>A0ABP8V0G2_9GAMM</name>
<dbReference type="EMBL" id="BAABFL010000255">
    <property type="protein sequence ID" value="GAA4649678.1"/>
    <property type="molecule type" value="Genomic_DNA"/>
</dbReference>
<organism evidence="1 2">
    <name type="scientific">Kistimonas scapharcae</name>
    <dbReference type="NCBI Taxonomy" id="1036133"/>
    <lineage>
        <taxon>Bacteria</taxon>
        <taxon>Pseudomonadati</taxon>
        <taxon>Pseudomonadota</taxon>
        <taxon>Gammaproteobacteria</taxon>
        <taxon>Oceanospirillales</taxon>
        <taxon>Endozoicomonadaceae</taxon>
        <taxon>Kistimonas</taxon>
    </lineage>
</organism>
<gene>
    <name evidence="1" type="ORF">GCM10023116_19570</name>
</gene>
<protein>
    <submittedName>
        <fullName evidence="1">Uncharacterized protein</fullName>
    </submittedName>
</protein>
<evidence type="ECO:0000313" key="1">
    <source>
        <dbReference type="EMBL" id="GAA4649678.1"/>
    </source>
</evidence>